<dbReference type="InterPro" id="IPR029063">
    <property type="entry name" value="SAM-dependent_MTases_sf"/>
</dbReference>
<feature type="region of interest" description="Disordered" evidence="6">
    <location>
        <begin position="107"/>
        <end position="149"/>
    </location>
</feature>
<feature type="domain" description="O-methyltransferase dimerisation" evidence="8">
    <location>
        <begin position="156"/>
        <end position="234"/>
    </location>
</feature>
<dbReference type="Proteomes" id="UP001652662">
    <property type="component" value="Chromosome X"/>
</dbReference>
<dbReference type="GeneID" id="103544760"/>
<dbReference type="CDD" id="cd02440">
    <property type="entry name" value="AdoMet_MTases"/>
    <property type="match status" value="1"/>
</dbReference>
<dbReference type="InterPro" id="IPR001077">
    <property type="entry name" value="COMT_C"/>
</dbReference>
<accession>A0ABM4N413</accession>
<sequence>MLSRLSGKEHSVFTGVAIVHCCSRDGRLDTDVSEFYEETRVRFSELSEDLLWEYIDSGEPMDKAGGYGIQALGGMLVEQVHGDFLNVVGFPLNRFCKKLAELYYPSGREDPRPAQSHQGRGGRDEDGGERTQAAGPEEAVSSRTGHSPPPFPTGLLELVDSFKASKALFTACKLKVFDLLKDGAPLKAVDVAGKLGASACGTGRLLDTCVALGFLQKTDRGYSNTETANLHLTSDGAYSLRGLVLHHSDHPWDLSARPESAGRDGVDPHDGALGERTGPPCQASCTHSEETRLGLLRAMHSLAKLTARHVATAFDLSRFSSACDLGGCTGALAHALAREYPRLRVTVFDLPEVLQHVAGFQPDGPRTEQVSFLPGDFFEDSLPEADLYVVSRILRDWPDGKVHELLSRVARACKPGGGLLLVDVAAGPEAEAEAEGLRRRAGGERSAAVYAHLLRRLGFADVRAAGAGVRPLALLGTRGAP</sequence>
<comment type="cofactor">
    <cofactor evidence="1">
        <name>a divalent metal cation</name>
        <dbReference type="ChEBI" id="CHEBI:60240"/>
    </cofactor>
</comment>
<keyword evidence="4" id="KW-0949">S-adenosyl-L-methionine</keyword>
<evidence type="ECO:0000256" key="6">
    <source>
        <dbReference type="SAM" id="MobiDB-lite"/>
    </source>
</evidence>
<keyword evidence="5" id="KW-0378">Hydrolase</keyword>
<evidence type="ECO:0000259" key="8">
    <source>
        <dbReference type="Pfam" id="PF08100"/>
    </source>
</evidence>
<dbReference type="Gene3D" id="3.40.50.150">
    <property type="entry name" value="Vaccinia Virus protein VP39"/>
    <property type="match status" value="1"/>
</dbReference>
<dbReference type="SUPFAM" id="SSF46785">
    <property type="entry name" value="Winged helix' DNA-binding domain"/>
    <property type="match status" value="1"/>
</dbReference>
<dbReference type="PROSITE" id="PS51683">
    <property type="entry name" value="SAM_OMT_II"/>
    <property type="match status" value="1"/>
</dbReference>
<gene>
    <name evidence="10" type="primary">ASMTL</name>
</gene>
<dbReference type="RefSeq" id="XP_070459679.1">
    <property type="nucleotide sequence ID" value="XM_070603578.1"/>
</dbReference>
<dbReference type="Gene3D" id="1.10.10.10">
    <property type="entry name" value="Winged helix-like DNA-binding domain superfamily/Winged helix DNA-binding domain"/>
    <property type="match status" value="1"/>
</dbReference>
<proteinExistence type="predicted"/>
<evidence type="ECO:0000259" key="7">
    <source>
        <dbReference type="Pfam" id="PF00891"/>
    </source>
</evidence>
<evidence type="ECO:0000256" key="4">
    <source>
        <dbReference type="ARBA" id="ARBA00022691"/>
    </source>
</evidence>
<dbReference type="PANTHER" id="PTHR43213">
    <property type="entry name" value="BIFUNCTIONAL DTTP/UTP PYROPHOSPHATASE/METHYLTRANSFERASE PROTEIN-RELATED"/>
    <property type="match status" value="1"/>
</dbReference>
<dbReference type="InterPro" id="IPR016461">
    <property type="entry name" value="COMT-like"/>
</dbReference>
<protein>
    <submittedName>
        <fullName evidence="10">Probable bifunctional dTTP/UTP pyrophosphatase/methyltransferase protein isoform X2</fullName>
    </submittedName>
</protein>
<organism evidence="9 10">
    <name type="scientific">Equus przewalskii</name>
    <name type="common">Przewalski's horse</name>
    <name type="synonym">Equus caballus przewalskii</name>
    <dbReference type="NCBI Taxonomy" id="9798"/>
    <lineage>
        <taxon>Eukaryota</taxon>
        <taxon>Metazoa</taxon>
        <taxon>Chordata</taxon>
        <taxon>Craniata</taxon>
        <taxon>Vertebrata</taxon>
        <taxon>Euteleostomi</taxon>
        <taxon>Mammalia</taxon>
        <taxon>Eutheria</taxon>
        <taxon>Laurasiatheria</taxon>
        <taxon>Perissodactyla</taxon>
        <taxon>Equidae</taxon>
        <taxon>Equus</taxon>
    </lineage>
</organism>
<dbReference type="InterPro" id="IPR029001">
    <property type="entry name" value="ITPase-like_fam"/>
</dbReference>
<evidence type="ECO:0000256" key="5">
    <source>
        <dbReference type="ARBA" id="ARBA00022801"/>
    </source>
</evidence>
<dbReference type="SUPFAM" id="SSF52972">
    <property type="entry name" value="ITPase-like"/>
    <property type="match status" value="1"/>
</dbReference>
<dbReference type="PANTHER" id="PTHR43213:SF5">
    <property type="entry name" value="BIFUNCTIONAL DTTP_UTP PYROPHOSPHATASE_METHYLTRANSFERASE PROTEIN-RELATED"/>
    <property type="match status" value="1"/>
</dbReference>
<name>A0ABM4N413_EQUPR</name>
<dbReference type="Pfam" id="PF08100">
    <property type="entry name" value="Dimerisation"/>
    <property type="match status" value="1"/>
</dbReference>
<dbReference type="Gene3D" id="3.90.950.10">
    <property type="match status" value="1"/>
</dbReference>
<feature type="domain" description="O-methyltransferase C-terminal" evidence="7">
    <location>
        <begin position="285"/>
        <end position="459"/>
    </location>
</feature>
<dbReference type="InterPro" id="IPR012967">
    <property type="entry name" value="COMT_dimerisation"/>
</dbReference>
<feature type="compositionally biased region" description="Basic and acidic residues" evidence="6">
    <location>
        <begin position="260"/>
        <end position="273"/>
    </location>
</feature>
<keyword evidence="9" id="KW-1185">Reference proteome</keyword>
<dbReference type="InterPro" id="IPR036388">
    <property type="entry name" value="WH-like_DNA-bd_sf"/>
</dbReference>
<evidence type="ECO:0000313" key="9">
    <source>
        <dbReference type="Proteomes" id="UP001652662"/>
    </source>
</evidence>
<keyword evidence="2" id="KW-0489">Methyltransferase</keyword>
<evidence type="ECO:0000313" key="10">
    <source>
        <dbReference type="RefSeq" id="XP_070459679.1"/>
    </source>
</evidence>
<evidence type="ECO:0000256" key="1">
    <source>
        <dbReference type="ARBA" id="ARBA00001968"/>
    </source>
</evidence>
<dbReference type="SUPFAM" id="SSF53335">
    <property type="entry name" value="S-adenosyl-L-methionine-dependent methyltransferases"/>
    <property type="match status" value="1"/>
</dbReference>
<dbReference type="Pfam" id="PF02545">
    <property type="entry name" value="Maf"/>
    <property type="match status" value="1"/>
</dbReference>
<evidence type="ECO:0000256" key="3">
    <source>
        <dbReference type="ARBA" id="ARBA00022679"/>
    </source>
</evidence>
<keyword evidence="3" id="KW-0808">Transferase</keyword>
<reference evidence="10" key="1">
    <citation type="submission" date="2025-08" db="UniProtKB">
        <authorList>
            <consortium name="RefSeq"/>
        </authorList>
    </citation>
    <scope>IDENTIFICATION</scope>
    <source>
        <tissue evidence="10">Blood</tissue>
    </source>
</reference>
<dbReference type="InterPro" id="IPR003697">
    <property type="entry name" value="Maf-like"/>
</dbReference>
<dbReference type="InterPro" id="IPR036390">
    <property type="entry name" value="WH_DNA-bd_sf"/>
</dbReference>
<evidence type="ECO:0000256" key="2">
    <source>
        <dbReference type="ARBA" id="ARBA00022603"/>
    </source>
</evidence>
<feature type="region of interest" description="Disordered" evidence="6">
    <location>
        <begin position="256"/>
        <end position="284"/>
    </location>
</feature>
<dbReference type="Pfam" id="PF00891">
    <property type="entry name" value="Methyltransf_2"/>
    <property type="match status" value="1"/>
</dbReference>